<dbReference type="Pfam" id="PF11563">
    <property type="entry name" value="Protoglobin"/>
    <property type="match status" value="1"/>
</dbReference>
<sequence length="215" mass="24433">MSDLTQGSTAFRSHDDLGEARRTVPGYRLGDPALPPSPVTLEELELLKKTLLLTEEDVRYLRMAGAVMQPQIEAILDVWYGFVGAHPHLIRYFSNKADGTPNADYLARVRARFGQWIVDTTNADYDQAWLDYQHEIGLRHTRAAKNRTDDAPSVDQVNFRYLIAFIVPISATVEPFLAQGQHSPDDVRKMHAAWTKSVVLQTILWSYPYVRDGEF</sequence>
<dbReference type="InterPro" id="IPR012102">
    <property type="entry name" value="Protoglobin"/>
</dbReference>
<dbReference type="RefSeq" id="WP_230843748.1">
    <property type="nucleotide sequence ID" value="NZ_CP063845.1"/>
</dbReference>
<accession>A0ABY3PS43</accession>
<dbReference type="InterPro" id="IPR012292">
    <property type="entry name" value="Globin/Proto"/>
</dbReference>
<gene>
    <name evidence="2" type="ORF">ISF26_09985</name>
</gene>
<proteinExistence type="predicted"/>
<evidence type="ECO:0000313" key="2">
    <source>
        <dbReference type="EMBL" id="UFP96510.1"/>
    </source>
</evidence>
<dbReference type="EMBL" id="CP063845">
    <property type="protein sequence ID" value="UFP96510.1"/>
    <property type="molecule type" value="Genomic_DNA"/>
</dbReference>
<feature type="domain" description="Globin-sensor" evidence="1">
    <location>
        <begin position="42"/>
        <end position="214"/>
    </location>
</feature>
<reference evidence="2 3" key="1">
    <citation type="journal article" date="2021" name="Genome Biol. Evol.">
        <title>Complete Genome Sequencing of a Novel Gloeobacter Species from a Waterfall Cave in Mexico.</title>
        <authorList>
            <person name="Saw J.H."/>
            <person name="Cardona T."/>
            <person name="Montejano G."/>
        </authorList>
    </citation>
    <scope>NUCLEOTIDE SEQUENCE [LARGE SCALE GENOMIC DNA]</scope>
    <source>
        <strain evidence="2">MG652769</strain>
    </source>
</reference>
<dbReference type="CDD" id="cd12124">
    <property type="entry name" value="Pgbs"/>
    <property type="match status" value="1"/>
</dbReference>
<protein>
    <submittedName>
        <fullName evidence="2">Protogloblin ApPgb</fullName>
    </submittedName>
</protein>
<organism evidence="2 3">
    <name type="scientific">Gloeobacter morelensis MG652769</name>
    <dbReference type="NCBI Taxonomy" id="2781736"/>
    <lineage>
        <taxon>Bacteria</taxon>
        <taxon>Bacillati</taxon>
        <taxon>Cyanobacteriota</taxon>
        <taxon>Cyanophyceae</taxon>
        <taxon>Gloeobacterales</taxon>
        <taxon>Gloeobacteraceae</taxon>
        <taxon>Gloeobacter</taxon>
        <taxon>Gloeobacter morelensis</taxon>
    </lineage>
</organism>
<keyword evidence="3" id="KW-1185">Reference proteome</keyword>
<dbReference type="Proteomes" id="UP001054846">
    <property type="component" value="Chromosome"/>
</dbReference>
<dbReference type="InterPro" id="IPR044398">
    <property type="entry name" value="Globin-sensor_dom"/>
</dbReference>
<dbReference type="Gene3D" id="1.10.490.10">
    <property type="entry name" value="Globins"/>
    <property type="match status" value="1"/>
</dbReference>
<dbReference type="InterPro" id="IPR009050">
    <property type="entry name" value="Globin-like_sf"/>
</dbReference>
<evidence type="ECO:0000259" key="1">
    <source>
        <dbReference type="Pfam" id="PF11563"/>
    </source>
</evidence>
<dbReference type="SUPFAM" id="SSF46458">
    <property type="entry name" value="Globin-like"/>
    <property type="match status" value="1"/>
</dbReference>
<name>A0ABY3PS43_9CYAN</name>
<evidence type="ECO:0000313" key="3">
    <source>
        <dbReference type="Proteomes" id="UP001054846"/>
    </source>
</evidence>